<dbReference type="PROSITE" id="PS50995">
    <property type="entry name" value="HTH_MARR_2"/>
    <property type="match status" value="1"/>
</dbReference>
<dbReference type="GO" id="GO:0003700">
    <property type="term" value="F:DNA-binding transcription factor activity"/>
    <property type="evidence" value="ECO:0007669"/>
    <property type="project" value="InterPro"/>
</dbReference>
<dbReference type="PANTHER" id="PTHR33164:SF43">
    <property type="entry name" value="HTH-TYPE TRANSCRIPTIONAL REPRESSOR YETL"/>
    <property type="match status" value="1"/>
</dbReference>
<dbReference type="InterPro" id="IPR036388">
    <property type="entry name" value="WH-like_DNA-bd_sf"/>
</dbReference>
<dbReference type="Pfam" id="PF12802">
    <property type="entry name" value="MarR_2"/>
    <property type="match status" value="1"/>
</dbReference>
<dbReference type="Proteomes" id="UP000320876">
    <property type="component" value="Unassembled WGS sequence"/>
</dbReference>
<dbReference type="SMART" id="SM00347">
    <property type="entry name" value="HTH_MARR"/>
    <property type="match status" value="1"/>
</dbReference>
<keyword evidence="3" id="KW-1185">Reference proteome</keyword>
<accession>A0A542DCR6</accession>
<organism evidence="2 3">
    <name type="scientific">Amycolatopsis cihanbeyliensis</name>
    <dbReference type="NCBI Taxonomy" id="1128664"/>
    <lineage>
        <taxon>Bacteria</taxon>
        <taxon>Bacillati</taxon>
        <taxon>Actinomycetota</taxon>
        <taxon>Actinomycetes</taxon>
        <taxon>Pseudonocardiales</taxon>
        <taxon>Pseudonocardiaceae</taxon>
        <taxon>Amycolatopsis</taxon>
    </lineage>
</organism>
<dbReference type="EMBL" id="VFML01000001">
    <property type="protein sequence ID" value="TQJ00857.1"/>
    <property type="molecule type" value="Genomic_DNA"/>
</dbReference>
<proteinExistence type="predicted"/>
<dbReference type="PRINTS" id="PR00598">
    <property type="entry name" value="HTHMARR"/>
</dbReference>
<sequence length="146" mass="16073">MDTDPDSGIESWPTGRLLSVAARLVEARWAALLDQLGLSHAGLVALHLLGTEGLAQSALARRCRVTDQTMSRTLERLQRSGFVERTTDPADGRRTLVRATEAGREVHRRAAEAERHDPVVQGVLGEDEHFRHRLLHIVTQLGADTA</sequence>
<dbReference type="RefSeq" id="WP_141995739.1">
    <property type="nucleotide sequence ID" value="NZ_VFML01000001.1"/>
</dbReference>
<gene>
    <name evidence="2" type="ORF">FB471_0508</name>
</gene>
<dbReference type="PANTHER" id="PTHR33164">
    <property type="entry name" value="TRANSCRIPTIONAL REGULATOR, MARR FAMILY"/>
    <property type="match status" value="1"/>
</dbReference>
<reference evidence="2 3" key="1">
    <citation type="submission" date="2019-06" db="EMBL/GenBank/DDBJ databases">
        <title>Sequencing the genomes of 1000 actinobacteria strains.</title>
        <authorList>
            <person name="Klenk H.-P."/>
        </authorList>
    </citation>
    <scope>NUCLEOTIDE SEQUENCE [LARGE SCALE GENOMIC DNA]</scope>
    <source>
        <strain evidence="2 3">DSM 45679</strain>
    </source>
</reference>
<name>A0A542DCR6_AMYCI</name>
<protein>
    <submittedName>
        <fullName evidence="2">MarR family transcriptional regulator</fullName>
    </submittedName>
</protein>
<evidence type="ECO:0000313" key="3">
    <source>
        <dbReference type="Proteomes" id="UP000320876"/>
    </source>
</evidence>
<dbReference type="AlphaFoldDB" id="A0A542DCR6"/>
<dbReference type="SUPFAM" id="SSF46785">
    <property type="entry name" value="Winged helix' DNA-binding domain"/>
    <property type="match status" value="1"/>
</dbReference>
<dbReference type="InterPro" id="IPR000835">
    <property type="entry name" value="HTH_MarR-typ"/>
</dbReference>
<evidence type="ECO:0000313" key="2">
    <source>
        <dbReference type="EMBL" id="TQJ00857.1"/>
    </source>
</evidence>
<evidence type="ECO:0000259" key="1">
    <source>
        <dbReference type="PROSITE" id="PS50995"/>
    </source>
</evidence>
<comment type="caution">
    <text evidence="2">The sequence shown here is derived from an EMBL/GenBank/DDBJ whole genome shotgun (WGS) entry which is preliminary data.</text>
</comment>
<dbReference type="GO" id="GO:0006950">
    <property type="term" value="P:response to stress"/>
    <property type="evidence" value="ECO:0007669"/>
    <property type="project" value="TreeGrafter"/>
</dbReference>
<dbReference type="OrthoDB" id="69852at2"/>
<dbReference type="InterPro" id="IPR036390">
    <property type="entry name" value="WH_DNA-bd_sf"/>
</dbReference>
<dbReference type="Gene3D" id="1.10.10.10">
    <property type="entry name" value="Winged helix-like DNA-binding domain superfamily/Winged helix DNA-binding domain"/>
    <property type="match status" value="1"/>
</dbReference>
<dbReference type="InterPro" id="IPR039422">
    <property type="entry name" value="MarR/SlyA-like"/>
</dbReference>
<feature type="domain" description="HTH marR-type" evidence="1">
    <location>
        <begin position="11"/>
        <end position="143"/>
    </location>
</feature>